<dbReference type="Proteomes" id="UP000321935">
    <property type="component" value="Unassembled WGS sequence"/>
</dbReference>
<dbReference type="OrthoDB" id="818396at2"/>
<dbReference type="PROSITE" id="PS51257">
    <property type="entry name" value="PROKAR_LIPOPROTEIN"/>
    <property type="match status" value="1"/>
</dbReference>
<evidence type="ECO:0000313" key="1">
    <source>
        <dbReference type="EMBL" id="TXE08919.1"/>
    </source>
</evidence>
<dbReference type="AlphaFoldDB" id="A0A5C7AMC6"/>
<protein>
    <submittedName>
        <fullName evidence="1">6-bladed beta-propeller</fullName>
    </submittedName>
</protein>
<dbReference type="EMBL" id="VORW01000009">
    <property type="protein sequence ID" value="TXE08919.1"/>
    <property type="molecule type" value="Genomic_DNA"/>
</dbReference>
<organism evidence="1 2">
    <name type="scientific">Algoriphagus aquimarinus</name>
    <dbReference type="NCBI Taxonomy" id="237018"/>
    <lineage>
        <taxon>Bacteria</taxon>
        <taxon>Pseudomonadati</taxon>
        <taxon>Bacteroidota</taxon>
        <taxon>Cytophagia</taxon>
        <taxon>Cytophagales</taxon>
        <taxon>Cyclobacteriaceae</taxon>
        <taxon>Algoriphagus</taxon>
    </lineage>
</organism>
<evidence type="ECO:0000313" key="2">
    <source>
        <dbReference type="Proteomes" id="UP000321935"/>
    </source>
</evidence>
<accession>A0A5C7AMC6</accession>
<comment type="caution">
    <text evidence="1">The sequence shown here is derived from an EMBL/GenBank/DDBJ whole genome shotgun (WGS) entry which is preliminary data.</text>
</comment>
<reference evidence="1 2" key="1">
    <citation type="submission" date="2019-08" db="EMBL/GenBank/DDBJ databases">
        <title>Genomes sequence of Algoriphagus aquimarinus ACAM450.</title>
        <authorList>
            <person name="Bowman J.P."/>
        </authorList>
    </citation>
    <scope>NUCLEOTIDE SEQUENCE [LARGE SCALE GENOMIC DNA]</scope>
    <source>
        <strain evidence="1 2">ACAM 450</strain>
    </source>
</reference>
<proteinExistence type="predicted"/>
<name>A0A5C7AMC6_9BACT</name>
<dbReference type="Pfam" id="PF17170">
    <property type="entry name" value="DUF5128"/>
    <property type="match status" value="1"/>
</dbReference>
<gene>
    <name evidence="1" type="ORF">ESV85_13980</name>
</gene>
<sequence>MTMKNLPFIILTLVLISCGHKQKSNTNNTISIRDTSLTDDLELKTIQLLKLQPNTFAQISSIDKVVFTTDRIFILDKTIGNAIFIFDFEGSFVNYIYRVGEGPGEYGEIENVFWNSFTNELILIPMDYKKKIFFDRNGNFLNEEFYTQEIVYADLVFLENGELFVNYSSLNAESNVALYQDGLQKMAAFPFDPLMDDNPLNYRSIISKVDDSNYLLTLGLRDTLYSLNIEDYQIHPKYFLDFGNELSFEDFNTQPNPLKYFMENDIYVGVMDLFQTKDFVSFTTLNFEGLHGRIYSKSAGKSYSTQELIEQKLGQLGFEGVLGITVKNEFVAVLSSGESGKWDFSLNPSLEKQFADFGQVDKEELILMIFDLEEDK</sequence>
<dbReference type="RefSeq" id="WP_146918572.1">
    <property type="nucleotide sequence ID" value="NZ_VORW01000009.1"/>
</dbReference>